<reference evidence="3 4" key="1">
    <citation type="submission" date="2019-03" db="EMBL/GenBank/DDBJ databases">
        <title>Genomic Encyclopedia of Type Strains, Phase IV (KMG-IV): sequencing the most valuable type-strain genomes for metagenomic binning, comparative biology and taxonomic classification.</title>
        <authorList>
            <person name="Goeker M."/>
        </authorList>
    </citation>
    <scope>NUCLEOTIDE SEQUENCE [LARGE SCALE GENOMIC DNA]</scope>
    <source>
        <strain evidence="3 4">DSM 25287</strain>
    </source>
</reference>
<keyword evidence="4" id="KW-1185">Reference proteome</keyword>
<accession>A0A4R2L2H9</accession>
<evidence type="ECO:0000256" key="2">
    <source>
        <dbReference type="SAM" id="Phobius"/>
    </source>
</evidence>
<evidence type="ECO:0000256" key="1">
    <source>
        <dbReference type="SAM" id="MobiDB-lite"/>
    </source>
</evidence>
<keyword evidence="2" id="KW-0472">Membrane</keyword>
<gene>
    <name evidence="3" type="ORF">EV699_11321</name>
</gene>
<sequence>MGSSRHAAGGTTSRTPPSGDDIVRDAQDFSLILGGPLFQLLRRAHLSDDALMMVRQRVVFISLFAWLPLLLLSTLERYLSGQPVAVPFVLDIEVHVRFLVAVPLLIVAELVVHQRLRPIAGAFLERRLIPEAELPRFDAALRSAFRLRNSVFAELLLIVLVYGFGVLVVWRQYTALHAATWYATPSPTGSTLSLAGVWYGYVSLPIFQFLLIRWYFRLFIWARLLWQVSRIRLSLLPVHPDRLGGLGFLSNTVYAFAVLVAAHGVMLAGQLANRIFFLGATLPDFKVEIAVMVIFLLCLVFGPLLVFAPQLAQAKREGLREYGTLAGHYARAFDAKWLRGGAPGDEPLLGSADIQSLADLGNSYEIVQGMRVVPITTDALARLAAAILAPIVPLALTMMPLEELLKRLFGLLF</sequence>
<keyword evidence="2" id="KW-1133">Transmembrane helix</keyword>
<name>A0A4R2L2H9_9GAMM</name>
<feature type="transmembrane region" description="Helical" evidence="2">
    <location>
        <begin position="95"/>
        <end position="112"/>
    </location>
</feature>
<dbReference type="OrthoDB" id="5493434at2"/>
<dbReference type="RefSeq" id="WP_132543147.1">
    <property type="nucleotide sequence ID" value="NZ_SLWY01000013.1"/>
</dbReference>
<feature type="transmembrane region" description="Helical" evidence="2">
    <location>
        <begin position="198"/>
        <end position="222"/>
    </location>
</feature>
<feature type="transmembrane region" description="Helical" evidence="2">
    <location>
        <begin position="243"/>
        <end position="269"/>
    </location>
</feature>
<feature type="transmembrane region" description="Helical" evidence="2">
    <location>
        <begin position="58"/>
        <end position="75"/>
    </location>
</feature>
<keyword evidence="2" id="KW-0812">Transmembrane</keyword>
<protein>
    <submittedName>
        <fullName evidence="3">Uncharacterized protein</fullName>
    </submittedName>
</protein>
<dbReference type="Proteomes" id="UP000295765">
    <property type="component" value="Unassembled WGS sequence"/>
</dbReference>
<feature type="transmembrane region" description="Helical" evidence="2">
    <location>
        <begin position="151"/>
        <end position="170"/>
    </location>
</feature>
<organism evidence="3 4">
    <name type="scientific">Plasticicumulans lactativorans</name>
    <dbReference type="NCBI Taxonomy" id="1133106"/>
    <lineage>
        <taxon>Bacteria</taxon>
        <taxon>Pseudomonadati</taxon>
        <taxon>Pseudomonadota</taxon>
        <taxon>Gammaproteobacteria</taxon>
        <taxon>Candidatus Competibacteraceae</taxon>
        <taxon>Plasticicumulans</taxon>
    </lineage>
</organism>
<feature type="transmembrane region" description="Helical" evidence="2">
    <location>
        <begin position="380"/>
        <end position="401"/>
    </location>
</feature>
<dbReference type="AlphaFoldDB" id="A0A4R2L2H9"/>
<feature type="transmembrane region" description="Helical" evidence="2">
    <location>
        <begin position="289"/>
        <end position="308"/>
    </location>
</feature>
<comment type="caution">
    <text evidence="3">The sequence shown here is derived from an EMBL/GenBank/DDBJ whole genome shotgun (WGS) entry which is preliminary data.</text>
</comment>
<evidence type="ECO:0000313" key="4">
    <source>
        <dbReference type="Proteomes" id="UP000295765"/>
    </source>
</evidence>
<dbReference type="EMBL" id="SLWY01000013">
    <property type="protein sequence ID" value="TCO80543.1"/>
    <property type="molecule type" value="Genomic_DNA"/>
</dbReference>
<evidence type="ECO:0000313" key="3">
    <source>
        <dbReference type="EMBL" id="TCO80543.1"/>
    </source>
</evidence>
<proteinExistence type="predicted"/>
<feature type="region of interest" description="Disordered" evidence="1">
    <location>
        <begin position="1"/>
        <end position="21"/>
    </location>
</feature>